<dbReference type="AlphaFoldDB" id="A0A495DCT2"/>
<organism evidence="1 2">
    <name type="scientific">Maricaulis maris</name>
    <dbReference type="NCBI Taxonomy" id="74318"/>
    <lineage>
        <taxon>Bacteria</taxon>
        <taxon>Pseudomonadati</taxon>
        <taxon>Pseudomonadota</taxon>
        <taxon>Alphaproteobacteria</taxon>
        <taxon>Maricaulales</taxon>
        <taxon>Maricaulaceae</taxon>
        <taxon>Maricaulis</taxon>
    </lineage>
</organism>
<dbReference type="PIRSF" id="PIRSF007028">
    <property type="entry name" value="UCP007028"/>
    <property type="match status" value="1"/>
</dbReference>
<dbReference type="InterPro" id="IPR009874">
    <property type="entry name" value="DUF1428"/>
</dbReference>
<dbReference type="Pfam" id="PF07237">
    <property type="entry name" value="DUF1428"/>
    <property type="match status" value="1"/>
</dbReference>
<evidence type="ECO:0000313" key="1">
    <source>
        <dbReference type="EMBL" id="RKR00121.1"/>
    </source>
</evidence>
<proteinExistence type="predicted"/>
<protein>
    <submittedName>
        <fullName evidence="1">Uncharacterized protein YbaA (DUF1428 family)</fullName>
    </submittedName>
</protein>
<dbReference type="EMBL" id="RBIM01000003">
    <property type="protein sequence ID" value="RKR00121.1"/>
    <property type="molecule type" value="Genomic_DNA"/>
</dbReference>
<dbReference type="SUPFAM" id="SSF54909">
    <property type="entry name" value="Dimeric alpha+beta barrel"/>
    <property type="match status" value="1"/>
</dbReference>
<name>A0A495DCT2_9PROT</name>
<gene>
    <name evidence="1" type="ORF">C7435_1321</name>
</gene>
<dbReference type="Proteomes" id="UP000273675">
    <property type="component" value="Unassembled WGS sequence"/>
</dbReference>
<dbReference type="InterPro" id="IPR011008">
    <property type="entry name" value="Dimeric_a/b-barrel"/>
</dbReference>
<sequence>MTYVSGLVAAVPNANKQAFIDHARIAAEIFREFGAIKIVENWGNDVPDGEVTSFPMAVKKADDETVVFSWIIWPDKAACDKAMQAMMEDPRMDPEKNPMPFDGKRMIFGGFDTVLEV</sequence>
<comment type="caution">
    <text evidence="1">The sequence shown here is derived from an EMBL/GenBank/DDBJ whole genome shotgun (WGS) entry which is preliminary data.</text>
</comment>
<evidence type="ECO:0000313" key="2">
    <source>
        <dbReference type="Proteomes" id="UP000273675"/>
    </source>
</evidence>
<reference evidence="1 2" key="1">
    <citation type="submission" date="2018-10" db="EMBL/GenBank/DDBJ databases">
        <title>Genomic Encyclopedia of Type Strains, Phase IV (KMG-IV): sequencing the most valuable type-strain genomes for metagenomic binning, comparative biology and taxonomic classification.</title>
        <authorList>
            <person name="Goeker M."/>
        </authorList>
    </citation>
    <scope>NUCLEOTIDE SEQUENCE [LARGE SCALE GENOMIC DNA]</scope>
    <source>
        <strain evidence="1 2">DSM 4734</strain>
    </source>
</reference>
<accession>A0A495DCT2</accession>
<dbReference type="OrthoDB" id="9792392at2"/>
<dbReference type="RefSeq" id="WP_121210508.1">
    <property type="nucleotide sequence ID" value="NZ_RBIM01000003.1"/>
</dbReference>
<dbReference type="Gene3D" id="3.30.70.100">
    <property type="match status" value="1"/>
</dbReference>